<evidence type="ECO:0000256" key="2">
    <source>
        <dbReference type="ARBA" id="ARBA00022643"/>
    </source>
</evidence>
<accession>A0ABV7Y9S5</accession>
<dbReference type="Pfam" id="PF00296">
    <property type="entry name" value="Bac_luciferase"/>
    <property type="match status" value="1"/>
</dbReference>
<dbReference type="RefSeq" id="WP_205121410.1">
    <property type="nucleotide sequence ID" value="NZ_JAFBCM010000001.1"/>
</dbReference>
<dbReference type="SUPFAM" id="SSF51679">
    <property type="entry name" value="Bacterial luciferase-like"/>
    <property type="match status" value="1"/>
</dbReference>
<dbReference type="Proteomes" id="UP001595699">
    <property type="component" value="Unassembled WGS sequence"/>
</dbReference>
<feature type="domain" description="Luciferase-like" evidence="5">
    <location>
        <begin position="1"/>
        <end position="299"/>
    </location>
</feature>
<keyword evidence="1" id="KW-0285">Flavoprotein</keyword>
<reference evidence="7" key="1">
    <citation type="journal article" date="2019" name="Int. J. Syst. Evol. Microbiol.">
        <title>The Global Catalogue of Microorganisms (GCM) 10K type strain sequencing project: providing services to taxonomists for standard genome sequencing and annotation.</title>
        <authorList>
            <consortium name="The Broad Institute Genomics Platform"/>
            <consortium name="The Broad Institute Genome Sequencing Center for Infectious Disease"/>
            <person name="Wu L."/>
            <person name="Ma J."/>
        </authorList>
    </citation>
    <scope>NUCLEOTIDE SEQUENCE [LARGE SCALE GENOMIC DNA]</scope>
    <source>
        <strain evidence="7">CGMCC 4.7241</strain>
    </source>
</reference>
<sequence>MKVGVSLLGLAQQPRDSDMTQRLGELLTWVHAVRDSGFDYLTTGQHYLLDPLCELQPVPLLARIASESGDLRLVSTLIAPLHNPVDLAETWASLDVITGGRIGLSFALGYRDVEYAAFGVDPSKRVRALREVVDTVRALWTQESVTVTGLGFALDQAVCTLRPLQQPHPPIWIAANADAAVARVGRWGLPWNGNSHARYETIARQLELYRAAAAQPVGTFPLGRELYCGATRAEAVAIAEPYLGGKYDAYAQWGQDKALPGEEDFTVPFEELAADRFILGDPDDCLREIARYAALGVDHLHLRMNWPGMPLDVALDGLHRFTEHVLPRVRNGLDLERADW</sequence>
<dbReference type="GO" id="GO:0016491">
    <property type="term" value="F:oxidoreductase activity"/>
    <property type="evidence" value="ECO:0007669"/>
    <property type="project" value="UniProtKB-KW"/>
</dbReference>
<dbReference type="PANTHER" id="PTHR42847">
    <property type="entry name" value="ALKANESULFONATE MONOOXYGENASE"/>
    <property type="match status" value="1"/>
</dbReference>
<name>A0ABV7Y9S5_9ACTN</name>
<dbReference type="InterPro" id="IPR050172">
    <property type="entry name" value="SsuD_RutA_monooxygenase"/>
</dbReference>
<gene>
    <name evidence="6" type="ORF">ACFOUW_13635</name>
</gene>
<keyword evidence="7" id="KW-1185">Reference proteome</keyword>
<proteinExistence type="predicted"/>
<dbReference type="InterPro" id="IPR011251">
    <property type="entry name" value="Luciferase-like_dom"/>
</dbReference>
<keyword evidence="4" id="KW-0503">Monooxygenase</keyword>
<evidence type="ECO:0000313" key="7">
    <source>
        <dbReference type="Proteomes" id="UP001595699"/>
    </source>
</evidence>
<dbReference type="InterPro" id="IPR036661">
    <property type="entry name" value="Luciferase-like_sf"/>
</dbReference>
<keyword evidence="3 6" id="KW-0560">Oxidoreductase</keyword>
<evidence type="ECO:0000313" key="6">
    <source>
        <dbReference type="EMBL" id="MFC3761878.1"/>
    </source>
</evidence>
<dbReference type="EC" id="1.-.-.-" evidence="6"/>
<protein>
    <submittedName>
        <fullName evidence="6">LLM class flavin-dependent oxidoreductase</fullName>
        <ecNumber evidence="6">1.-.-.-</ecNumber>
    </submittedName>
</protein>
<evidence type="ECO:0000256" key="3">
    <source>
        <dbReference type="ARBA" id="ARBA00023002"/>
    </source>
</evidence>
<keyword evidence="2" id="KW-0288">FMN</keyword>
<comment type="caution">
    <text evidence="6">The sequence shown here is derived from an EMBL/GenBank/DDBJ whole genome shotgun (WGS) entry which is preliminary data.</text>
</comment>
<dbReference type="Gene3D" id="3.20.20.30">
    <property type="entry name" value="Luciferase-like domain"/>
    <property type="match status" value="1"/>
</dbReference>
<evidence type="ECO:0000256" key="1">
    <source>
        <dbReference type="ARBA" id="ARBA00022630"/>
    </source>
</evidence>
<organism evidence="6 7">
    <name type="scientific">Tenggerimyces flavus</name>
    <dbReference type="NCBI Taxonomy" id="1708749"/>
    <lineage>
        <taxon>Bacteria</taxon>
        <taxon>Bacillati</taxon>
        <taxon>Actinomycetota</taxon>
        <taxon>Actinomycetes</taxon>
        <taxon>Propionibacteriales</taxon>
        <taxon>Nocardioidaceae</taxon>
        <taxon>Tenggerimyces</taxon>
    </lineage>
</organism>
<dbReference type="EMBL" id="JBHRZH010000011">
    <property type="protein sequence ID" value="MFC3761878.1"/>
    <property type="molecule type" value="Genomic_DNA"/>
</dbReference>
<evidence type="ECO:0000259" key="5">
    <source>
        <dbReference type="Pfam" id="PF00296"/>
    </source>
</evidence>
<dbReference type="PANTHER" id="PTHR42847:SF4">
    <property type="entry name" value="ALKANESULFONATE MONOOXYGENASE-RELATED"/>
    <property type="match status" value="1"/>
</dbReference>
<evidence type="ECO:0000256" key="4">
    <source>
        <dbReference type="ARBA" id="ARBA00023033"/>
    </source>
</evidence>